<evidence type="ECO:0000256" key="3">
    <source>
        <dbReference type="ARBA" id="ARBA00022989"/>
    </source>
</evidence>
<evidence type="ECO:0000313" key="13">
    <source>
        <dbReference type="Proteomes" id="UP000054350"/>
    </source>
</evidence>
<evidence type="ECO:0000256" key="9">
    <source>
        <dbReference type="SAM" id="Phobius"/>
    </source>
</evidence>
<dbReference type="PANTHER" id="PTHR10519:SF20">
    <property type="entry name" value="G-PROTEIN COUPLED RECEPTOR 156-RELATED"/>
    <property type="match status" value="1"/>
</dbReference>
<dbReference type="eggNOG" id="KOG1055">
    <property type="taxonomic scope" value="Eukaryota"/>
</dbReference>
<dbReference type="PANTHER" id="PTHR10519">
    <property type="entry name" value="GABA-B RECEPTOR"/>
    <property type="match status" value="1"/>
</dbReference>
<keyword evidence="13" id="KW-1185">Reference proteome</keyword>
<evidence type="ECO:0000256" key="4">
    <source>
        <dbReference type="ARBA" id="ARBA00023040"/>
    </source>
</evidence>
<evidence type="ECO:0000256" key="5">
    <source>
        <dbReference type="ARBA" id="ARBA00023136"/>
    </source>
</evidence>
<feature type="transmembrane region" description="Helical" evidence="9">
    <location>
        <begin position="424"/>
        <end position="447"/>
    </location>
</feature>
<accession>A0A0L0SYP3</accession>
<reference evidence="12 13" key="1">
    <citation type="submission" date="2009-11" db="EMBL/GenBank/DDBJ databases">
        <title>Annotation of Allomyces macrogynus ATCC 38327.</title>
        <authorList>
            <consortium name="The Broad Institute Genome Sequencing Platform"/>
            <person name="Russ C."/>
            <person name="Cuomo C."/>
            <person name="Burger G."/>
            <person name="Gray M.W."/>
            <person name="Holland P.W.H."/>
            <person name="King N."/>
            <person name="Lang F.B.F."/>
            <person name="Roger A.J."/>
            <person name="Ruiz-Trillo I."/>
            <person name="Young S.K."/>
            <person name="Zeng Q."/>
            <person name="Gargeya S."/>
            <person name="Fitzgerald M."/>
            <person name="Haas B."/>
            <person name="Abouelleil A."/>
            <person name="Alvarado L."/>
            <person name="Arachchi H.M."/>
            <person name="Berlin A."/>
            <person name="Chapman S.B."/>
            <person name="Gearin G."/>
            <person name="Goldberg J."/>
            <person name="Griggs A."/>
            <person name="Gujja S."/>
            <person name="Hansen M."/>
            <person name="Heiman D."/>
            <person name="Howarth C."/>
            <person name="Larimer J."/>
            <person name="Lui A."/>
            <person name="MacDonald P.J.P."/>
            <person name="McCowen C."/>
            <person name="Montmayeur A."/>
            <person name="Murphy C."/>
            <person name="Neiman D."/>
            <person name="Pearson M."/>
            <person name="Priest M."/>
            <person name="Roberts A."/>
            <person name="Saif S."/>
            <person name="Shea T."/>
            <person name="Sisk P."/>
            <person name="Stolte C."/>
            <person name="Sykes S."/>
            <person name="Wortman J."/>
            <person name="Nusbaum C."/>
            <person name="Birren B."/>
        </authorList>
    </citation>
    <scope>NUCLEOTIDE SEQUENCE [LARGE SCALE GENOMIC DNA]</scope>
    <source>
        <strain evidence="12 13">ATCC 38327</strain>
    </source>
</reference>
<feature type="transmembrane region" description="Helical" evidence="9">
    <location>
        <begin position="648"/>
        <end position="673"/>
    </location>
</feature>
<dbReference type="STRING" id="578462.A0A0L0SYP3"/>
<feature type="transmembrane region" description="Helical" evidence="9">
    <location>
        <begin position="537"/>
        <end position="556"/>
    </location>
</feature>
<dbReference type="VEuPathDB" id="FungiDB:AMAG_11968"/>
<evidence type="ECO:0008006" key="14">
    <source>
        <dbReference type="Google" id="ProtNLM"/>
    </source>
</evidence>
<keyword evidence="8" id="KW-0807">Transducer</keyword>
<gene>
    <name evidence="12" type="ORF">AMAG_11968</name>
</gene>
<dbReference type="GO" id="GO:0004965">
    <property type="term" value="F:G protein-coupled GABA receptor activity"/>
    <property type="evidence" value="ECO:0007669"/>
    <property type="project" value="InterPro"/>
</dbReference>
<keyword evidence="2 9" id="KW-0812">Transmembrane</keyword>
<feature type="transmembrane region" description="Helical" evidence="9">
    <location>
        <begin position="619"/>
        <end position="642"/>
    </location>
</feature>
<feature type="transmembrane region" description="Helical" evidence="9">
    <location>
        <begin position="587"/>
        <end position="607"/>
    </location>
</feature>
<name>A0A0L0SYP3_ALLM3</name>
<dbReference type="OrthoDB" id="2148698at2759"/>
<protein>
    <recommendedName>
        <fullName evidence="14">G-protein coupled receptors family 3 profile domain-containing protein</fullName>
    </recommendedName>
</protein>
<dbReference type="Pfam" id="PF00003">
    <property type="entry name" value="7tm_3"/>
    <property type="match status" value="1"/>
</dbReference>
<dbReference type="InterPro" id="IPR002455">
    <property type="entry name" value="GPCR3_GABA-B"/>
</dbReference>
<keyword evidence="4" id="KW-0297">G-protein coupled receptor</keyword>
<evidence type="ECO:0000259" key="10">
    <source>
        <dbReference type="Pfam" id="PF00003"/>
    </source>
</evidence>
<dbReference type="GO" id="GO:0007214">
    <property type="term" value="P:gamma-aminobutyric acid signaling pathway"/>
    <property type="evidence" value="ECO:0007669"/>
    <property type="project" value="TreeGrafter"/>
</dbReference>
<reference evidence="13" key="2">
    <citation type="submission" date="2009-11" db="EMBL/GenBank/DDBJ databases">
        <title>The Genome Sequence of Allomyces macrogynus strain ATCC 38327.</title>
        <authorList>
            <consortium name="The Broad Institute Genome Sequencing Platform"/>
            <person name="Russ C."/>
            <person name="Cuomo C."/>
            <person name="Shea T."/>
            <person name="Young S.K."/>
            <person name="Zeng Q."/>
            <person name="Koehrsen M."/>
            <person name="Haas B."/>
            <person name="Borodovsky M."/>
            <person name="Guigo R."/>
            <person name="Alvarado L."/>
            <person name="Berlin A."/>
            <person name="Borenstein D."/>
            <person name="Chen Z."/>
            <person name="Engels R."/>
            <person name="Freedman E."/>
            <person name="Gellesch M."/>
            <person name="Goldberg J."/>
            <person name="Griggs A."/>
            <person name="Gujja S."/>
            <person name="Heiman D."/>
            <person name="Hepburn T."/>
            <person name="Howarth C."/>
            <person name="Jen D."/>
            <person name="Larson L."/>
            <person name="Lewis B."/>
            <person name="Mehta T."/>
            <person name="Park D."/>
            <person name="Pearson M."/>
            <person name="Roberts A."/>
            <person name="Saif S."/>
            <person name="Shenoy N."/>
            <person name="Sisk P."/>
            <person name="Stolte C."/>
            <person name="Sykes S."/>
            <person name="Walk T."/>
            <person name="White J."/>
            <person name="Yandava C."/>
            <person name="Burger G."/>
            <person name="Gray M.W."/>
            <person name="Holland P.W.H."/>
            <person name="King N."/>
            <person name="Lang F.B.F."/>
            <person name="Roger A.J."/>
            <person name="Ruiz-Trillo I."/>
            <person name="Lander E."/>
            <person name="Nusbaum C."/>
        </authorList>
    </citation>
    <scope>NUCLEOTIDE SEQUENCE [LARGE SCALE GENOMIC DNA]</scope>
    <source>
        <strain evidence="13">ATCC 38327</strain>
    </source>
</reference>
<keyword evidence="5 9" id="KW-0472">Membrane</keyword>
<evidence type="ECO:0000256" key="8">
    <source>
        <dbReference type="ARBA" id="ARBA00023224"/>
    </source>
</evidence>
<dbReference type="SUPFAM" id="SSF53822">
    <property type="entry name" value="Periplasmic binding protein-like I"/>
    <property type="match status" value="1"/>
</dbReference>
<comment type="subcellular location">
    <subcellularLocation>
        <location evidence="1">Membrane</location>
        <topology evidence="1">Multi-pass membrane protein</topology>
    </subcellularLocation>
</comment>
<organism evidence="12 13">
    <name type="scientific">Allomyces macrogynus (strain ATCC 38327)</name>
    <name type="common">Allomyces javanicus var. macrogynus</name>
    <dbReference type="NCBI Taxonomy" id="578462"/>
    <lineage>
        <taxon>Eukaryota</taxon>
        <taxon>Fungi</taxon>
        <taxon>Fungi incertae sedis</taxon>
        <taxon>Blastocladiomycota</taxon>
        <taxon>Blastocladiomycetes</taxon>
        <taxon>Blastocladiales</taxon>
        <taxon>Blastocladiaceae</taxon>
        <taxon>Allomyces</taxon>
    </lineage>
</organism>
<evidence type="ECO:0000256" key="7">
    <source>
        <dbReference type="ARBA" id="ARBA00023180"/>
    </source>
</evidence>
<evidence type="ECO:0000256" key="6">
    <source>
        <dbReference type="ARBA" id="ARBA00023170"/>
    </source>
</evidence>
<dbReference type="Pfam" id="PF01094">
    <property type="entry name" value="ANF_receptor"/>
    <property type="match status" value="1"/>
</dbReference>
<dbReference type="Proteomes" id="UP000054350">
    <property type="component" value="Unassembled WGS sequence"/>
</dbReference>
<evidence type="ECO:0000256" key="1">
    <source>
        <dbReference type="ARBA" id="ARBA00004141"/>
    </source>
</evidence>
<feature type="domain" description="Receptor ligand binding region" evidence="11">
    <location>
        <begin position="67"/>
        <end position="294"/>
    </location>
</feature>
<dbReference type="InterPro" id="IPR028082">
    <property type="entry name" value="Peripla_BP_I"/>
</dbReference>
<dbReference type="Gene3D" id="3.40.50.2300">
    <property type="match status" value="2"/>
</dbReference>
<evidence type="ECO:0000259" key="11">
    <source>
        <dbReference type="Pfam" id="PF01094"/>
    </source>
</evidence>
<feature type="transmembrane region" description="Helical" evidence="9">
    <location>
        <begin position="459"/>
        <end position="482"/>
    </location>
</feature>
<dbReference type="AlphaFoldDB" id="A0A0L0SYP3"/>
<keyword evidence="6" id="KW-0675">Receptor</keyword>
<evidence type="ECO:0000256" key="2">
    <source>
        <dbReference type="ARBA" id="ARBA00022692"/>
    </source>
</evidence>
<feature type="domain" description="G-protein coupled receptors family 3 profile" evidence="10">
    <location>
        <begin position="420"/>
        <end position="658"/>
    </location>
</feature>
<dbReference type="InterPro" id="IPR001828">
    <property type="entry name" value="ANF_lig-bd_rcpt"/>
</dbReference>
<dbReference type="InterPro" id="IPR017978">
    <property type="entry name" value="GPCR_3_C"/>
</dbReference>
<sequence length="817" mass="88859">MAARRALRPAVAGSPLRLVTAALVTLWTLLAAIATLPHLATADEIKLAGILPVSSPDDGPAASAAVAAIKASIDEVNQSVAGPAGHKVSFTLYDSQWSISKSVNLAFTAANDGAVGVIGELNSGPSKVMALTAQNLGMYTCSGSASAVELSDKTSYSQFFRTFPSDNMMGEALAQFVAAMKWRSVAVLASNTDYARSLSSAFSNTAEELLVDVATVQTIQFSSDPPTGTNVSLKAIAEVGVRVVVFLGEAYEWVTIAPQIREAGLFGPEWVWVGGDATSSMLRVLNDKKAGQDAFVAKNSAVKEHYAMLYRECLMAMARGFVQQLNSAKNKDDVLKRRNVVPVNKFLAPFDGLSGPVKFNDAGDRLADFTAFNIFDGKESPVFRIARDGWTVTRVNDPKFFDGSSKTPDDRPSSILGYLRYSSIGAWIVLGVTGLLALVIIVSMFILITMHKEEAVQELGLPTLAYVTIGLVAILGATATWIDVPTRISCQVNAFLLAVGFQLVFVPLLRKLYLFWTRFENNYLLRNHKRRTIVEELPWVLLAIVHPLVVLGWDMLSPLEPKLIATPSAISYQCQSPNGTVQALFRWISLGWCAVELASVLFLAMSVRRLQTASKIHRYTLHLVQNTIFSCIVLAPLTILSWPTFALGTYYIETAVVLYACGFAWGCLHLRIYNMTKRQNRARFGSNPPSPKMSSAVESQLLLQVTGKASSLVGEFPVKWVGRFASTWEKHRLVLALGEGYVGLIRSTDSSGQVTALKHIHASRSTRFPLCIELGMADKAVAAVQMKSEEQLEQVLNMLLSRHAPPAPAGTNRVYIA</sequence>
<dbReference type="EMBL" id="GG745353">
    <property type="protein sequence ID" value="KNE67510.1"/>
    <property type="molecule type" value="Genomic_DNA"/>
</dbReference>
<keyword evidence="3 9" id="KW-1133">Transmembrane helix</keyword>
<keyword evidence="7" id="KW-0325">Glycoprotein</keyword>
<dbReference type="GO" id="GO:0038039">
    <property type="term" value="C:G protein-coupled receptor heterodimeric complex"/>
    <property type="evidence" value="ECO:0007669"/>
    <property type="project" value="TreeGrafter"/>
</dbReference>
<feature type="transmembrane region" description="Helical" evidence="9">
    <location>
        <begin position="494"/>
        <end position="516"/>
    </location>
</feature>
<evidence type="ECO:0000313" key="12">
    <source>
        <dbReference type="EMBL" id="KNE67510.1"/>
    </source>
</evidence>
<proteinExistence type="predicted"/>